<name>A0A3M9NT61_9BACT</name>
<organism evidence="2 3">
    <name type="scientific">Hanamia caeni</name>
    <dbReference type="NCBI Taxonomy" id="2294116"/>
    <lineage>
        <taxon>Bacteria</taxon>
        <taxon>Pseudomonadati</taxon>
        <taxon>Bacteroidota</taxon>
        <taxon>Chitinophagia</taxon>
        <taxon>Chitinophagales</taxon>
        <taxon>Chitinophagaceae</taxon>
        <taxon>Hanamia</taxon>
    </lineage>
</organism>
<evidence type="ECO:0000313" key="2">
    <source>
        <dbReference type="EMBL" id="RNI40248.1"/>
    </source>
</evidence>
<dbReference type="RefSeq" id="WP_123119139.1">
    <property type="nucleotide sequence ID" value="NZ_RJJR01000001.1"/>
</dbReference>
<dbReference type="AlphaFoldDB" id="A0A3M9NT61"/>
<dbReference type="InterPro" id="IPR029044">
    <property type="entry name" value="Nucleotide-diphossugar_trans"/>
</dbReference>
<dbReference type="CDD" id="cd06433">
    <property type="entry name" value="GT_2_WfgS_like"/>
    <property type="match status" value="1"/>
</dbReference>
<dbReference type="Pfam" id="PF00535">
    <property type="entry name" value="Glycos_transf_2"/>
    <property type="match status" value="1"/>
</dbReference>
<evidence type="ECO:0000313" key="3">
    <source>
        <dbReference type="Proteomes" id="UP000267223"/>
    </source>
</evidence>
<evidence type="ECO:0000259" key="1">
    <source>
        <dbReference type="Pfam" id="PF00535"/>
    </source>
</evidence>
<proteinExistence type="predicted"/>
<dbReference type="InterPro" id="IPR001173">
    <property type="entry name" value="Glyco_trans_2-like"/>
</dbReference>
<dbReference type="PANTHER" id="PTHR43685:SF2">
    <property type="entry name" value="GLYCOSYLTRANSFERASE 2-LIKE DOMAIN-CONTAINING PROTEIN"/>
    <property type="match status" value="1"/>
</dbReference>
<dbReference type="PANTHER" id="PTHR43685">
    <property type="entry name" value="GLYCOSYLTRANSFERASE"/>
    <property type="match status" value="1"/>
</dbReference>
<reference evidence="2 3" key="1">
    <citation type="submission" date="2018-11" db="EMBL/GenBank/DDBJ databases">
        <title>Draft genome sequence of Ferruginibacter sp. BO-59.</title>
        <authorList>
            <person name="Im W.T."/>
        </authorList>
    </citation>
    <scope>NUCLEOTIDE SEQUENCE [LARGE SCALE GENOMIC DNA]</scope>
    <source>
        <strain evidence="2 3">BO-59</strain>
    </source>
</reference>
<comment type="caution">
    <text evidence="2">The sequence shown here is derived from an EMBL/GenBank/DDBJ whole genome shotgun (WGS) entry which is preliminary data.</text>
</comment>
<keyword evidence="2" id="KW-0808">Transferase</keyword>
<dbReference type="Proteomes" id="UP000267223">
    <property type="component" value="Unassembled WGS sequence"/>
</dbReference>
<dbReference type="GO" id="GO:0016740">
    <property type="term" value="F:transferase activity"/>
    <property type="evidence" value="ECO:0007669"/>
    <property type="project" value="UniProtKB-KW"/>
</dbReference>
<protein>
    <submittedName>
        <fullName evidence="2">Glycosyltransferase</fullName>
    </submittedName>
</protein>
<dbReference type="Gene3D" id="3.90.550.10">
    <property type="entry name" value="Spore Coat Polysaccharide Biosynthesis Protein SpsA, Chain A"/>
    <property type="match status" value="1"/>
</dbReference>
<accession>A0A3M9NT61</accession>
<dbReference type="OrthoDB" id="9788101at2"/>
<dbReference type="SUPFAM" id="SSF53448">
    <property type="entry name" value="Nucleotide-diphospho-sugar transferases"/>
    <property type="match status" value="1"/>
</dbReference>
<feature type="domain" description="Glycosyltransferase 2-like" evidence="1">
    <location>
        <begin position="6"/>
        <end position="100"/>
    </location>
</feature>
<sequence>MYPKISVIIAVYNGAKVIEKSVGSFLNQNYDNKELVIVDGGSTDGTVSIIKQFDNPSILWKSEPDKGVYDAMNKGIERATGEWIYFLGADDEFYNREVLASLFGGGNFEGIDFLYGNVKRDGFKKVYDGEFDYRKLLIKNISHQAIFYRKNIFQQLGNYNVNFKTHADWDFNLRCFEKKEIRIKYRPEVIARFGQGGLSSSYDLPFFRNSLLPRKLSFLENESDRLFNLKSYDEWWRFIRNSQLRSERDVINAGYHYPLPGVILSMVNTQSKLPESLLKKGLFSKLFMFINYLSGNHKLTH</sequence>
<dbReference type="InterPro" id="IPR050834">
    <property type="entry name" value="Glycosyltransf_2"/>
</dbReference>
<dbReference type="EMBL" id="RJJR01000001">
    <property type="protein sequence ID" value="RNI40248.1"/>
    <property type="molecule type" value="Genomic_DNA"/>
</dbReference>
<gene>
    <name evidence="2" type="ORF">EFY79_02825</name>
</gene>
<keyword evidence="3" id="KW-1185">Reference proteome</keyword>